<protein>
    <submittedName>
        <fullName evidence="2">Uncharacterized protein</fullName>
    </submittedName>
</protein>
<evidence type="ECO:0000256" key="1">
    <source>
        <dbReference type="SAM" id="MobiDB-lite"/>
    </source>
</evidence>
<dbReference type="Proteomes" id="UP000187412">
    <property type="component" value="Unassembled WGS sequence"/>
</dbReference>
<feature type="region of interest" description="Disordered" evidence="1">
    <location>
        <begin position="1"/>
        <end position="20"/>
    </location>
</feature>
<reference evidence="2 3" key="1">
    <citation type="submission" date="2016-10" db="EMBL/GenBank/DDBJ databases">
        <title>Paenibacillus species isolates.</title>
        <authorList>
            <person name="Beno S.M."/>
        </authorList>
    </citation>
    <scope>NUCLEOTIDE SEQUENCE [LARGE SCALE GENOMIC DNA]</scope>
    <source>
        <strain evidence="2 3">FSL H7-0744</strain>
    </source>
</reference>
<name>A0ABX3GU12_PAEBO</name>
<keyword evidence="3" id="KW-1185">Reference proteome</keyword>
<proteinExistence type="predicted"/>
<dbReference type="EMBL" id="MPTB01000103">
    <property type="protein sequence ID" value="OMD35018.1"/>
    <property type="molecule type" value="Genomic_DNA"/>
</dbReference>
<evidence type="ECO:0000313" key="2">
    <source>
        <dbReference type="EMBL" id="OMD35018.1"/>
    </source>
</evidence>
<accession>A0ABX3GU12</accession>
<feature type="region of interest" description="Disordered" evidence="1">
    <location>
        <begin position="32"/>
        <end position="81"/>
    </location>
</feature>
<gene>
    <name evidence="2" type="ORF">BSK56_33315</name>
</gene>
<organism evidence="2 3">
    <name type="scientific">Paenibacillus borealis</name>
    <dbReference type="NCBI Taxonomy" id="160799"/>
    <lineage>
        <taxon>Bacteria</taxon>
        <taxon>Bacillati</taxon>
        <taxon>Bacillota</taxon>
        <taxon>Bacilli</taxon>
        <taxon>Bacillales</taxon>
        <taxon>Paenibacillaceae</taxon>
        <taxon>Paenibacillus</taxon>
    </lineage>
</organism>
<evidence type="ECO:0000313" key="3">
    <source>
        <dbReference type="Proteomes" id="UP000187412"/>
    </source>
</evidence>
<sequence>MGISRGGGLSWISPGVPDKTATAAPVNRLLQRDATGSSELPQPVWGNRNSDGRRWRPAGRSQGKGRPAYSAAAITNAPDYK</sequence>
<dbReference type="RefSeq" id="WP_076114632.1">
    <property type="nucleotide sequence ID" value="NZ_MPTB01000103.1"/>
</dbReference>
<comment type="caution">
    <text evidence="2">The sequence shown here is derived from an EMBL/GenBank/DDBJ whole genome shotgun (WGS) entry which is preliminary data.</text>
</comment>